<gene>
    <name evidence="1" type="ORF">PCOR1329_LOCUS75456</name>
</gene>
<keyword evidence="2" id="KW-1185">Reference proteome</keyword>
<reference evidence="1" key="1">
    <citation type="submission" date="2023-10" db="EMBL/GenBank/DDBJ databases">
        <authorList>
            <person name="Chen Y."/>
            <person name="Shah S."/>
            <person name="Dougan E. K."/>
            <person name="Thang M."/>
            <person name="Chan C."/>
        </authorList>
    </citation>
    <scope>NUCLEOTIDE SEQUENCE [LARGE SCALE GENOMIC DNA]</scope>
</reference>
<protein>
    <submittedName>
        <fullName evidence="1">Uncharacterized protein</fullName>
    </submittedName>
</protein>
<dbReference type="EMBL" id="CAUYUJ010020293">
    <property type="protein sequence ID" value="CAK0897208.1"/>
    <property type="molecule type" value="Genomic_DNA"/>
</dbReference>
<organism evidence="1 2">
    <name type="scientific">Prorocentrum cordatum</name>
    <dbReference type="NCBI Taxonomy" id="2364126"/>
    <lineage>
        <taxon>Eukaryota</taxon>
        <taxon>Sar</taxon>
        <taxon>Alveolata</taxon>
        <taxon>Dinophyceae</taxon>
        <taxon>Prorocentrales</taxon>
        <taxon>Prorocentraceae</taxon>
        <taxon>Prorocentrum</taxon>
    </lineage>
</organism>
<comment type="caution">
    <text evidence="1">The sequence shown here is derived from an EMBL/GenBank/DDBJ whole genome shotgun (WGS) entry which is preliminary data.</text>
</comment>
<evidence type="ECO:0000313" key="2">
    <source>
        <dbReference type="Proteomes" id="UP001189429"/>
    </source>
</evidence>
<name>A0ABN9XCC9_9DINO</name>
<proteinExistence type="predicted"/>
<accession>A0ABN9XCC9</accession>
<evidence type="ECO:0000313" key="1">
    <source>
        <dbReference type="EMBL" id="CAK0897208.1"/>
    </source>
</evidence>
<dbReference type="Proteomes" id="UP001189429">
    <property type="component" value="Unassembled WGS sequence"/>
</dbReference>
<sequence>MLAICASDDVEWNLRLPADLVLFRTGARSAARLSLTVADQPRCRVAAQRSFWSGGEEGGLGASSRCPTLCLPPALRASSLCCPPVPGTPALGVGPIFATAARRVGAEPCPGPL</sequence>